<reference evidence="5 6" key="1">
    <citation type="submission" date="2020-03" db="EMBL/GenBank/DDBJ databases">
        <authorList>
            <person name="Kim M.K."/>
        </authorList>
    </citation>
    <scope>NUCLEOTIDE SEQUENCE [LARGE SCALE GENOMIC DNA]</scope>
    <source>
        <strain evidence="5 6">BT328</strain>
    </source>
</reference>
<dbReference type="SUPFAM" id="SSF51395">
    <property type="entry name" value="FMN-linked oxidoreductases"/>
    <property type="match status" value="1"/>
</dbReference>
<name>A0A6G9AZG3_9BACT</name>
<dbReference type="GO" id="GO:0010181">
    <property type="term" value="F:FMN binding"/>
    <property type="evidence" value="ECO:0007669"/>
    <property type="project" value="InterPro"/>
</dbReference>
<dbReference type="InterPro" id="IPR001155">
    <property type="entry name" value="OxRdtase_FMN_N"/>
</dbReference>
<dbReference type="PANTHER" id="PTHR22893:SF91">
    <property type="entry name" value="NADPH DEHYDROGENASE 2-RELATED"/>
    <property type="match status" value="1"/>
</dbReference>
<dbReference type="CDD" id="cd02933">
    <property type="entry name" value="OYE_like_FMN"/>
    <property type="match status" value="1"/>
</dbReference>
<evidence type="ECO:0000313" key="6">
    <source>
        <dbReference type="Proteomes" id="UP000501802"/>
    </source>
</evidence>
<dbReference type="Gene3D" id="3.20.20.70">
    <property type="entry name" value="Aldolase class I"/>
    <property type="match status" value="1"/>
</dbReference>
<keyword evidence="3" id="KW-0560">Oxidoreductase</keyword>
<dbReference type="EMBL" id="CP050063">
    <property type="protein sequence ID" value="QIP17827.1"/>
    <property type="molecule type" value="Genomic_DNA"/>
</dbReference>
<dbReference type="InterPro" id="IPR045247">
    <property type="entry name" value="Oye-like"/>
</dbReference>
<sequence length="380" mass="41988">MKNLFEPANVGLLELKNRIAMAPMTRARNADGIPNDQNALYYAQRSGAGLIITEGTAISDTAKGVLYIPGLYTSAQVEGWKKVTKAVHERGSKLFAQLWHVGRVSHTSNQPGGIAPVGPSGIQAANTWAWGYDVEGKESFVPASKPRALSPTEVKHVINDFANAAKNALAAGFDGVELHGANGYLIEQFLNPFVNNRSDEYGGSIENRCRFLLEITDACIEAVGREKVGVRLTPYGGLGDLPHYDEIEGTYHYLAGELAKRRVVYIHLMDQQSKGSHALPEGFIERFRSWYDGVIILAGSMNREKAERLINAGTIDIAAFGEPFIANPDLVERLQNNWELTPPNRDLHYGLSLHGYTDWSAYKNQRLSREVFKFNEVLVS</sequence>
<evidence type="ECO:0000256" key="1">
    <source>
        <dbReference type="ARBA" id="ARBA00001917"/>
    </source>
</evidence>
<keyword evidence="6" id="KW-1185">Reference proteome</keyword>
<comment type="similarity">
    <text evidence="2">Belongs to the NADH:flavin oxidoreductase/NADH oxidase family.</text>
</comment>
<dbReference type="AlphaFoldDB" id="A0A6G9AZG3"/>
<accession>A0A6G9AZG3</accession>
<dbReference type="Pfam" id="PF00724">
    <property type="entry name" value="Oxidored_FMN"/>
    <property type="match status" value="1"/>
</dbReference>
<evidence type="ECO:0000256" key="2">
    <source>
        <dbReference type="ARBA" id="ARBA00005979"/>
    </source>
</evidence>
<protein>
    <submittedName>
        <fullName evidence="5">Alkene reductase</fullName>
    </submittedName>
</protein>
<dbReference type="GO" id="GO:0016628">
    <property type="term" value="F:oxidoreductase activity, acting on the CH-CH group of donors, NAD or NADP as acceptor"/>
    <property type="evidence" value="ECO:0007669"/>
    <property type="project" value="UniProtKB-ARBA"/>
</dbReference>
<evidence type="ECO:0000313" key="5">
    <source>
        <dbReference type="EMBL" id="QIP17827.1"/>
    </source>
</evidence>
<evidence type="ECO:0000256" key="3">
    <source>
        <dbReference type="ARBA" id="ARBA00023002"/>
    </source>
</evidence>
<proteinExistence type="inferred from homology"/>
<feature type="domain" description="NADH:flavin oxidoreductase/NADH oxidase N-terminal" evidence="4">
    <location>
        <begin position="3"/>
        <end position="339"/>
    </location>
</feature>
<dbReference type="InterPro" id="IPR013785">
    <property type="entry name" value="Aldolase_TIM"/>
</dbReference>
<dbReference type="PANTHER" id="PTHR22893">
    <property type="entry name" value="NADH OXIDOREDUCTASE-RELATED"/>
    <property type="match status" value="1"/>
</dbReference>
<gene>
    <name evidence="5" type="ORF">G8759_15155</name>
</gene>
<dbReference type="GO" id="GO:0005829">
    <property type="term" value="C:cytosol"/>
    <property type="evidence" value="ECO:0007669"/>
    <property type="project" value="TreeGrafter"/>
</dbReference>
<comment type="cofactor">
    <cofactor evidence="1">
        <name>FMN</name>
        <dbReference type="ChEBI" id="CHEBI:58210"/>
    </cofactor>
</comment>
<dbReference type="KEGG" id="spib:G8759_15155"/>
<dbReference type="FunFam" id="3.20.20.70:FF:000059">
    <property type="entry name" value="N-ethylmaleimide reductase, FMN-linked"/>
    <property type="match status" value="1"/>
</dbReference>
<dbReference type="Proteomes" id="UP000501802">
    <property type="component" value="Chromosome"/>
</dbReference>
<evidence type="ECO:0000259" key="4">
    <source>
        <dbReference type="Pfam" id="PF00724"/>
    </source>
</evidence>
<organism evidence="5 6">
    <name type="scientific">Spirosoma aureum</name>
    <dbReference type="NCBI Taxonomy" id="2692134"/>
    <lineage>
        <taxon>Bacteria</taxon>
        <taxon>Pseudomonadati</taxon>
        <taxon>Bacteroidota</taxon>
        <taxon>Cytophagia</taxon>
        <taxon>Cytophagales</taxon>
        <taxon>Cytophagaceae</taxon>
        <taxon>Spirosoma</taxon>
    </lineage>
</organism>